<dbReference type="Proteomes" id="UP000000763">
    <property type="component" value="Chromosome 1"/>
</dbReference>
<reference evidence="3" key="1">
    <citation type="journal article" date="2002" name="Nature">
        <title>The genome sequence and structure of rice chromosome 1.</title>
        <authorList>
            <person name="Sasaki T."/>
            <person name="Matsumoto T."/>
            <person name="Yamamoto K."/>
            <person name="Sakata K."/>
            <person name="Baba T."/>
            <person name="Katayose Y."/>
            <person name="Wu J."/>
            <person name="Niimura Y."/>
            <person name="Cheng Z."/>
            <person name="Nagamura Y."/>
            <person name="Antonio B.A."/>
            <person name="Kanamori H."/>
            <person name="Hosokawa S."/>
            <person name="Masukawa M."/>
            <person name="Arikawa K."/>
            <person name="Chiden Y."/>
            <person name="Hayashi M."/>
            <person name="Okamoto M."/>
            <person name="Ando T."/>
            <person name="Aoki H."/>
            <person name="Arita K."/>
            <person name="Hamada M."/>
            <person name="Harada C."/>
            <person name="Hijishita S."/>
            <person name="Honda M."/>
            <person name="Ichikawa Y."/>
            <person name="Idonuma A."/>
            <person name="Iijima M."/>
            <person name="Ikeda M."/>
            <person name="Ikeno M."/>
            <person name="Itoh S."/>
            <person name="Itoh T."/>
            <person name="Itoh Y."/>
            <person name="Itoh Y."/>
            <person name="Iwabuchi A."/>
            <person name="Kamiya K."/>
            <person name="Karasawa W."/>
            <person name="Katagiri S."/>
            <person name="Kikuta A."/>
            <person name="Kobayashi N."/>
            <person name="Kono I."/>
            <person name="Machita K."/>
            <person name="Maehara T."/>
            <person name="Mizuno H."/>
            <person name="Mizubayashi T."/>
            <person name="Mukai Y."/>
            <person name="Nagasaki H."/>
            <person name="Nakashima M."/>
            <person name="Nakama Y."/>
            <person name="Nakamichi Y."/>
            <person name="Nakamura M."/>
            <person name="Namiki N."/>
            <person name="Negishi M."/>
            <person name="Ohta I."/>
            <person name="Ono N."/>
            <person name="Saji S."/>
            <person name="Sakai K."/>
            <person name="Shibata M."/>
            <person name="Shimokawa T."/>
            <person name="Shomura A."/>
            <person name="Song J."/>
            <person name="Takazaki Y."/>
            <person name="Terasawa K."/>
            <person name="Tsuji K."/>
            <person name="Waki K."/>
            <person name="Yamagata H."/>
            <person name="Yamane H."/>
            <person name="Yoshiki S."/>
            <person name="Yoshihara R."/>
            <person name="Yukawa K."/>
            <person name="Zhong H."/>
            <person name="Iwama H."/>
            <person name="Endo T."/>
            <person name="Ito H."/>
            <person name="Hahn J.H."/>
            <person name="Kim H.I."/>
            <person name="Eun M.Y."/>
            <person name="Yano M."/>
            <person name="Jiang J."/>
            <person name="Gojobori T."/>
        </authorList>
    </citation>
    <scope>NUCLEOTIDE SEQUENCE</scope>
</reference>
<evidence type="ECO:0000256" key="2">
    <source>
        <dbReference type="SAM" id="Phobius"/>
    </source>
</evidence>
<proteinExistence type="predicted"/>
<feature type="transmembrane region" description="Helical" evidence="2">
    <location>
        <begin position="71"/>
        <end position="93"/>
    </location>
</feature>
<reference evidence="4" key="8">
    <citation type="submission" date="2012-08" db="EMBL/GenBank/DDBJ databases">
        <title>The Second Rice Annotation Project Meeting (RAP2).</title>
        <authorList>
            <consortium name="The Rice Annotation Project (RAP)"/>
        </authorList>
    </citation>
    <scope>NUCLEOTIDE SEQUENCE</scope>
</reference>
<keyword evidence="2" id="KW-1133">Transmembrane helix</keyword>
<keyword evidence="2" id="KW-0472">Membrane</keyword>
<evidence type="ECO:0000313" key="4">
    <source>
        <dbReference type="EMBL" id="BAF04027.1"/>
    </source>
</evidence>
<evidence type="ECO:0000256" key="1">
    <source>
        <dbReference type="SAM" id="MobiDB-lite"/>
    </source>
</evidence>
<feature type="compositionally biased region" description="Basic residues" evidence="1">
    <location>
        <begin position="40"/>
        <end position="60"/>
    </location>
</feature>
<reference evidence="4" key="4">
    <citation type="journal article" date="2007" name="Genome Res.">
        <title>Curated Genome Annotation of Oryza sativa ssp. japonica and Comparative Genome Analysis with Arabidopsis thaliana.</title>
        <authorList>
            <consortium name="The Rice Annotation Project (RAP)"/>
            <person name="Itoh T."/>
            <person name="Tanaka T."/>
            <person name="Barrero R.A."/>
            <person name="Yamasaki C."/>
            <person name="Fujii Y."/>
            <person name="Hilton P.B."/>
            <person name="Antonio B.A."/>
            <person name="Aono H."/>
            <person name="Apweiler R."/>
            <person name="Bruskiewich R."/>
            <person name="Bureau T."/>
            <person name="Burr F."/>
            <person name="Costa de Oliveira A."/>
            <person name="Fuks G."/>
            <person name="Habara T."/>
            <person name="Haberer G."/>
            <person name="Han B."/>
            <person name="Harada E."/>
            <person name="Hiraki A.T."/>
            <person name="Hirochika H."/>
            <person name="Hoen D."/>
            <person name="Hokari H."/>
            <person name="Hosokawa S."/>
            <person name="Hsing Y."/>
            <person name="Ikawa H."/>
            <person name="Ikeo K."/>
            <person name="Imanishi T."/>
            <person name="Ito Y."/>
            <person name="Jaiswal P."/>
            <person name="Kanno M."/>
            <person name="Kawahara Y."/>
            <person name="Kawamura T."/>
            <person name="Kawashima H."/>
            <person name="Khurana J.P."/>
            <person name="Kikuchi S."/>
            <person name="Komatsu S."/>
            <person name="Koyanagi K.O."/>
            <person name="Kubooka H."/>
            <person name="Lieberherr D."/>
            <person name="Lin Y.C."/>
            <person name="Lonsdale D."/>
            <person name="Matsumoto T."/>
            <person name="Matsuya A."/>
            <person name="McCombie W.R."/>
            <person name="Messing J."/>
            <person name="Miyao A."/>
            <person name="Mulder N."/>
            <person name="Nagamura Y."/>
            <person name="Nam J."/>
            <person name="Namiki N."/>
            <person name="Numa H."/>
            <person name="Nurimoto S."/>
            <person name="O'donovan C."/>
            <person name="Ohyanagi H."/>
            <person name="Okido T."/>
            <person name="Oota S."/>
            <person name="Osato N."/>
            <person name="Palmer L.E."/>
            <person name="Quetier F."/>
            <person name="Raghuvanshi S."/>
            <person name="Saichi N."/>
            <person name="Sakai H."/>
            <person name="Sakai Y."/>
            <person name="Sakata K."/>
            <person name="Sakurai T."/>
            <person name="Sato F."/>
            <person name="Sato Y."/>
            <person name="Schoof H."/>
            <person name="Seki M."/>
            <person name="Shibata M."/>
            <person name="Shimizu Y."/>
            <person name="Shinozaki K."/>
            <person name="Shinso Y."/>
            <person name="Singh N.K."/>
            <person name="Smith-White B."/>
            <person name="Takeda J."/>
            <person name="Tanino M."/>
            <person name="Tatusova T."/>
            <person name="Thongjuea S."/>
            <person name="Todokoro F."/>
            <person name="Tsugane M."/>
            <person name="Tyagi A.K."/>
            <person name="Vanavichit A."/>
            <person name="Wang A."/>
            <person name="Wing R.A."/>
            <person name="Yamaguchi K."/>
            <person name="Yamamoto M."/>
            <person name="Yamamoto N."/>
            <person name="Yu Y."/>
            <person name="Zhang H."/>
            <person name="Zhao Q."/>
            <person name="Higo K."/>
            <person name="Burr B."/>
            <person name="Gojobori T."/>
            <person name="Sasaki T."/>
        </authorList>
    </citation>
    <scope>NUCLEOTIDE SEQUENCE</scope>
</reference>
<accession>Q5VQH8</accession>
<name>Q5VQH8_ORYSJ</name>
<feature type="compositionally biased region" description="Low complexity" evidence="1">
    <location>
        <begin position="29"/>
        <end position="39"/>
    </location>
</feature>
<reference evidence="5" key="6">
    <citation type="journal article" date="2008" name="Nucleic Acids Res.">
        <title>The rice annotation project database (RAP-DB): 2008 update.</title>
        <authorList>
            <consortium name="The rice annotation project (RAP)"/>
        </authorList>
    </citation>
    <scope>GENOME REANNOTATION</scope>
    <source>
        <strain evidence="5">cv. Nipponbare</strain>
    </source>
</reference>
<gene>
    <name evidence="4" type="ordered locus">Os01g0166200</name>
    <name evidence="3" type="ORF">P0701D05.21</name>
</gene>
<dbReference type="KEGG" id="dosa:Os01g0166200"/>
<feature type="transmembrane region" description="Helical" evidence="2">
    <location>
        <begin position="99"/>
        <end position="122"/>
    </location>
</feature>
<dbReference type="EMBL" id="AP008207">
    <property type="protein sequence ID" value="BAF04027.1"/>
    <property type="molecule type" value="Genomic_DNA"/>
</dbReference>
<evidence type="ECO:0000313" key="3">
    <source>
        <dbReference type="EMBL" id="BAD68298.1"/>
    </source>
</evidence>
<reference evidence="4" key="7">
    <citation type="submission" date="2012-08" db="EMBL/GenBank/DDBJ databases">
        <title>Oryza sativa nipponbare(GA3) genomic DNA, chromosome 1.</title>
        <authorList>
            <consortium name="IRGSP(International Rice Genome Sequencing Project)"/>
        </authorList>
    </citation>
    <scope>NUCLEOTIDE SEQUENCE</scope>
</reference>
<feature type="region of interest" description="Disordered" evidence="1">
    <location>
        <begin position="1"/>
        <end position="62"/>
    </location>
</feature>
<organism evidence="3">
    <name type="scientific">Oryza sativa subsp. japonica</name>
    <name type="common">Rice</name>
    <dbReference type="NCBI Taxonomy" id="39947"/>
    <lineage>
        <taxon>Eukaryota</taxon>
        <taxon>Viridiplantae</taxon>
        <taxon>Streptophyta</taxon>
        <taxon>Embryophyta</taxon>
        <taxon>Tracheophyta</taxon>
        <taxon>Spermatophyta</taxon>
        <taxon>Magnoliopsida</taxon>
        <taxon>Liliopsida</taxon>
        <taxon>Poales</taxon>
        <taxon>Poaceae</taxon>
        <taxon>BOP clade</taxon>
        <taxon>Oryzoideae</taxon>
        <taxon>Oryzeae</taxon>
        <taxon>Oryzinae</taxon>
        <taxon>Oryza</taxon>
        <taxon>Oryza sativa</taxon>
    </lineage>
</organism>
<reference evidence="4 5" key="2">
    <citation type="journal article" date="2005" name="Nature">
        <title>The map-based sequence of the rice genome.</title>
        <authorList>
            <consortium name="International rice genome sequencing project (IRGSP)"/>
            <person name="Matsumoto T."/>
            <person name="Wu J."/>
            <person name="Kanamori H."/>
            <person name="Katayose Y."/>
            <person name="Fujisawa M."/>
            <person name="Namiki N."/>
            <person name="Mizuno H."/>
            <person name="Yamamoto K."/>
            <person name="Antonio B.A."/>
            <person name="Baba T."/>
            <person name="Sakata K."/>
            <person name="Nagamura Y."/>
            <person name="Aoki H."/>
            <person name="Arikawa K."/>
            <person name="Arita K."/>
            <person name="Bito T."/>
            <person name="Chiden Y."/>
            <person name="Fujitsuka N."/>
            <person name="Fukunaka R."/>
            <person name="Hamada M."/>
            <person name="Harada C."/>
            <person name="Hayashi A."/>
            <person name="Hijishita S."/>
            <person name="Honda M."/>
            <person name="Hosokawa S."/>
            <person name="Ichikawa Y."/>
            <person name="Idonuma A."/>
            <person name="Iijima M."/>
            <person name="Ikeda M."/>
            <person name="Ikeno M."/>
            <person name="Ito K."/>
            <person name="Ito S."/>
            <person name="Ito T."/>
            <person name="Ito Y."/>
            <person name="Ito Y."/>
            <person name="Iwabuchi A."/>
            <person name="Kamiya K."/>
            <person name="Karasawa W."/>
            <person name="Kurita K."/>
            <person name="Katagiri S."/>
            <person name="Kikuta A."/>
            <person name="Kobayashi H."/>
            <person name="Kobayashi N."/>
            <person name="Machita K."/>
            <person name="Maehara T."/>
            <person name="Masukawa M."/>
            <person name="Mizubayashi T."/>
            <person name="Mukai Y."/>
            <person name="Nagasaki H."/>
            <person name="Nagata Y."/>
            <person name="Naito S."/>
            <person name="Nakashima M."/>
            <person name="Nakama Y."/>
            <person name="Nakamichi Y."/>
            <person name="Nakamura M."/>
            <person name="Meguro A."/>
            <person name="Negishi M."/>
            <person name="Ohta I."/>
            <person name="Ohta T."/>
            <person name="Okamoto M."/>
            <person name="Ono N."/>
            <person name="Saji S."/>
            <person name="Sakaguchi M."/>
            <person name="Sakai K."/>
            <person name="Shibata M."/>
            <person name="Shimokawa T."/>
            <person name="Song J."/>
            <person name="Takazaki Y."/>
            <person name="Terasawa K."/>
            <person name="Tsugane M."/>
            <person name="Tsuji K."/>
            <person name="Ueda S."/>
            <person name="Waki K."/>
            <person name="Yamagata H."/>
            <person name="Yamamoto M."/>
            <person name="Yamamoto S."/>
            <person name="Yamane H."/>
            <person name="Yoshiki S."/>
            <person name="Yoshihara R."/>
            <person name="Yukawa K."/>
            <person name="Zhong H."/>
            <person name="Yano M."/>
            <person name="Yuan Q."/>
            <person name="Ouyang S."/>
            <person name="Liu J."/>
            <person name="Jones K.M."/>
            <person name="Gansberger K."/>
            <person name="Moffat K."/>
            <person name="Hill J."/>
            <person name="Bera J."/>
            <person name="Fadrosh D."/>
            <person name="Jin S."/>
            <person name="Johri S."/>
            <person name="Kim M."/>
            <person name="Overton L."/>
            <person name="Reardon M."/>
            <person name="Tsitrin T."/>
            <person name="Vuong H."/>
            <person name="Weaver B."/>
            <person name="Ciecko A."/>
            <person name="Tallon L."/>
            <person name="Jackson J."/>
            <person name="Pai G."/>
            <person name="Aken S.V."/>
            <person name="Utterback T."/>
            <person name="Reidmuller S."/>
            <person name="Feldblyum T."/>
            <person name="Hsiao J."/>
            <person name="Zismann V."/>
            <person name="Iobst S."/>
            <person name="de Vazeille A.R."/>
            <person name="Buell C.R."/>
            <person name="Ying K."/>
            <person name="Li Y."/>
            <person name="Lu T."/>
            <person name="Huang Y."/>
            <person name="Zhao Q."/>
            <person name="Feng Q."/>
            <person name="Zhang L."/>
            <person name="Zhu J."/>
            <person name="Weng Q."/>
            <person name="Mu J."/>
            <person name="Lu Y."/>
            <person name="Fan D."/>
            <person name="Liu Y."/>
            <person name="Guan J."/>
            <person name="Zhang Y."/>
            <person name="Yu S."/>
            <person name="Liu X."/>
            <person name="Zhang Y."/>
            <person name="Hong G."/>
            <person name="Han B."/>
            <person name="Choisne N."/>
            <person name="Demange N."/>
            <person name="Orjeda G."/>
            <person name="Samain S."/>
            <person name="Cattolico L."/>
            <person name="Pelletier E."/>
            <person name="Couloux A."/>
            <person name="Segurens B."/>
            <person name="Wincker P."/>
            <person name="D'Hont A."/>
            <person name="Scarpelli C."/>
            <person name="Weissenbach J."/>
            <person name="Salanoubat M."/>
            <person name="Quetier F."/>
            <person name="Yu Y."/>
            <person name="Kim H.R."/>
            <person name="Rambo T."/>
            <person name="Currie J."/>
            <person name="Collura K."/>
            <person name="Luo M."/>
            <person name="Yang T."/>
            <person name="Ammiraju J.S.S."/>
            <person name="Engler F."/>
            <person name="Soderlund C."/>
            <person name="Wing R.A."/>
            <person name="Palmer L.E."/>
            <person name="de la Bastide M."/>
            <person name="Spiegel L."/>
            <person name="Nascimento L."/>
            <person name="Zutavern T."/>
            <person name="O'Shaughnessy A."/>
            <person name="Dike S."/>
            <person name="Dedhia N."/>
            <person name="Preston R."/>
            <person name="Balija V."/>
            <person name="McCombie W.R."/>
            <person name="Chow T."/>
            <person name="Chen H."/>
            <person name="Chung M."/>
            <person name="Chen C."/>
            <person name="Shaw J."/>
            <person name="Wu H."/>
            <person name="Hsiao K."/>
            <person name="Chao Y."/>
            <person name="Chu M."/>
            <person name="Cheng C."/>
            <person name="Hour A."/>
            <person name="Lee P."/>
            <person name="Lin S."/>
            <person name="Lin Y."/>
            <person name="Liou J."/>
            <person name="Liu S."/>
            <person name="Hsing Y."/>
            <person name="Raghuvanshi S."/>
            <person name="Mohanty A."/>
            <person name="Bharti A.K."/>
            <person name="Gaur A."/>
            <person name="Gupta V."/>
            <person name="Kumar D."/>
            <person name="Ravi V."/>
            <person name="Vij S."/>
            <person name="Kapur A."/>
            <person name="Khurana P."/>
            <person name="Khurana P."/>
            <person name="Khurana J.P."/>
            <person name="Tyagi A.K."/>
            <person name="Gaikwad K."/>
            <person name="Singh A."/>
            <person name="Dalal V."/>
            <person name="Srivastava S."/>
            <person name="Dixit A."/>
            <person name="Pal A.K."/>
            <person name="Ghazi I.A."/>
            <person name="Yadav M."/>
            <person name="Pandit A."/>
            <person name="Bhargava A."/>
            <person name="Sureshbabu K."/>
            <person name="Batra K."/>
            <person name="Sharma T.R."/>
            <person name="Mohapatra T."/>
            <person name="Singh N.K."/>
            <person name="Messing J."/>
            <person name="Nelson A.B."/>
            <person name="Fuks G."/>
            <person name="Kavchok S."/>
            <person name="Keizer G."/>
            <person name="Linton E."/>
            <person name="Llaca V."/>
            <person name="Song R."/>
            <person name="Tanyolac B."/>
            <person name="Young S."/>
            <person name="Ho-Il K."/>
            <person name="Hahn J.H."/>
            <person name="Sangsakoo G."/>
            <person name="Vanavichit A."/>
            <person name="de Mattos Luiz.A.T."/>
            <person name="Zimmer P.D."/>
            <person name="Malone G."/>
            <person name="Dellagostin O."/>
            <person name="de Oliveira A.C."/>
            <person name="Bevan M."/>
            <person name="Bancroft I."/>
            <person name="Minx P."/>
            <person name="Cordum H."/>
            <person name="Wilson R."/>
            <person name="Cheng Z."/>
            <person name="Jin W."/>
            <person name="Jiang J."/>
            <person name="Leong S.A."/>
            <person name="Iwama H."/>
            <person name="Gojobori T."/>
            <person name="Itoh T."/>
            <person name="Niimura Y."/>
            <person name="Fujii Y."/>
            <person name="Habara T."/>
            <person name="Sakai H."/>
            <person name="Sato Y."/>
            <person name="Wilson G."/>
            <person name="Kumar K."/>
            <person name="McCouch S."/>
            <person name="Juretic N."/>
            <person name="Hoen D."/>
            <person name="Wright S."/>
            <person name="Bruskiewich R."/>
            <person name="Bureau T."/>
            <person name="Miyao A."/>
            <person name="Hirochika H."/>
            <person name="Nishikawa T."/>
            <person name="Kadowaki K."/>
            <person name="Sugiura M."/>
            <person name="Burr B."/>
            <person name="Sasaki T."/>
        </authorList>
    </citation>
    <scope>NUCLEOTIDE SEQUENCE [LARGE SCALE GENOMIC DNA]</scope>
    <source>
        <strain evidence="5">cv. Nipponbare</strain>
    </source>
</reference>
<dbReference type="EMBL" id="AP003301">
    <property type="protein sequence ID" value="BAD68298.1"/>
    <property type="molecule type" value="Genomic_DNA"/>
</dbReference>
<reference evidence="4" key="5">
    <citation type="journal article" date="2008" name="Nucleic Acids Res.">
        <title>The Rice Annotation Project Database (RAP-DB): 2008 update.</title>
        <authorList>
            <consortium name="The Rice Annotation Project (RAP)"/>
            <person name="Tanaka T."/>
            <person name="Antonio B.A."/>
            <person name="Kikuchi S."/>
            <person name="Matsumoto T."/>
            <person name="Nagamura Y."/>
            <person name="Numa H."/>
            <person name="Sakai H."/>
            <person name="Wu J."/>
            <person name="Itoh T."/>
            <person name="Sasaki T."/>
            <person name="Aono R."/>
            <person name="Fujii Y."/>
            <person name="Habara T."/>
            <person name="Harada E."/>
            <person name="Kanno M."/>
            <person name="Kawahara Y."/>
            <person name="Kawashima H."/>
            <person name="Kubooka H."/>
            <person name="Matsuya A."/>
            <person name="Nakaoka H."/>
            <person name="Saichi N."/>
            <person name="Sanbonmatsu R."/>
            <person name="Sato Y."/>
            <person name="Shinso Y."/>
            <person name="Suzuki M."/>
            <person name="Takeda J."/>
            <person name="Tanino M."/>
            <person name="Todokoro F."/>
            <person name="Yamaguchi K."/>
            <person name="Yamamoto N."/>
            <person name="Yamasaki C."/>
            <person name="Imanishi T."/>
            <person name="Okido T."/>
            <person name="Tada M."/>
            <person name="Ikeo K."/>
            <person name="Tateno Y."/>
            <person name="Gojobori T."/>
            <person name="Lin Y.C."/>
            <person name="Wei F.J."/>
            <person name="Hsing Y.I."/>
            <person name="Zhao Q."/>
            <person name="Han B."/>
            <person name="Kramer M.R."/>
            <person name="McCombie R.W."/>
            <person name="Lonsdale D."/>
            <person name="O'Donovan C.C."/>
            <person name="Whitfield E.J."/>
            <person name="Apweiler R."/>
            <person name="Koyanagi K.O."/>
            <person name="Khurana J.P."/>
            <person name="Raghuvanshi S."/>
            <person name="Singh N.K."/>
            <person name="Tyagi A.K."/>
            <person name="Haberer G."/>
            <person name="Fujisawa M."/>
            <person name="Hosokawa S."/>
            <person name="Ito Y."/>
            <person name="Ikawa H."/>
            <person name="Shibata M."/>
            <person name="Yamamoto M."/>
            <person name="Bruskiewich R.M."/>
            <person name="Hoen D.R."/>
            <person name="Bureau TE."/>
            <person name="Namiki N."/>
            <person name="Ohyanagi H."/>
            <person name="Sakai Y."/>
            <person name="Nobushima S."/>
            <person name="Sakata K."/>
            <person name="Barrero R.A."/>
            <person name="Sato Y."/>
            <person name="Souvorov A."/>
            <person name="Smith-White B."/>
            <person name="Tatusova T."/>
            <person name="An S."/>
            <person name="An G."/>
            <person name="OOta S."/>
            <person name="Fuks G."/>
            <person name="Messing J."/>
            <person name="Christie K.R."/>
            <person name="Lieberherr D."/>
            <person name="Kim H."/>
            <person name="Zuccolo A."/>
            <person name="Wing R.A."/>
            <person name="Nobuta K."/>
            <person name="Green P.J."/>
            <person name="Lu C."/>
            <person name="Meyers BC."/>
            <person name="Chaparro C."/>
            <person name="Piegu B."/>
            <person name="Panaud O."/>
            <person name="Echeverria M."/>
        </authorList>
    </citation>
    <scope>NUCLEOTIDE SEQUENCE</scope>
</reference>
<reference evidence="4" key="3">
    <citation type="journal article" date="2006" name="Nucleic Acids Res.">
        <title>The Rice Annotation Project Database (RAP-DB): hub for Oryza sativa ssp. japonica genome information.</title>
        <authorList>
            <person name="Ohyanagi H."/>
            <person name="Tanaka T."/>
            <person name="Sakai H."/>
            <person name="Shigemoto Y."/>
            <person name="Yamaguchi K."/>
            <person name="Habara T."/>
            <person name="Fujii Y."/>
            <person name="Antonio B.A."/>
            <person name="Nagamura Y."/>
            <person name="Imanishi T."/>
            <person name="Ikeo K."/>
            <person name="Itoh T."/>
            <person name="Gojobori T."/>
            <person name="Sasaki T."/>
        </authorList>
    </citation>
    <scope>NUCLEOTIDE SEQUENCE</scope>
</reference>
<protein>
    <submittedName>
        <fullName evidence="4">Os01g0166200 protein</fullName>
    </submittedName>
</protein>
<sequence length="124" mass="14047">MPPPSTRARGAPRRSGPQIWPWRRRRPASHPAPRRQALPARRRRRRAEAVARPRRRRRGGGRASVACEPSWVGLGALLVGFFRMCIMGSWAVSFLGPTFWRFCWALGLMNSAPPFIGLGFYLPV</sequence>
<dbReference type="Proteomes" id="UP000817658">
    <property type="component" value="Chromosome 1"/>
</dbReference>
<keyword evidence="2" id="KW-0812">Transmembrane</keyword>
<evidence type="ECO:0000313" key="5">
    <source>
        <dbReference type="Proteomes" id="UP000000763"/>
    </source>
</evidence>
<dbReference type="AlphaFoldDB" id="Q5VQH8"/>